<evidence type="ECO:0000313" key="1">
    <source>
        <dbReference type="EMBL" id="MDA2804056.1"/>
    </source>
</evidence>
<accession>A0ABT4THB9</accession>
<organism evidence="1 2">
    <name type="scientific">Nocardiopsis suaedae</name>
    <dbReference type="NCBI Taxonomy" id="3018444"/>
    <lineage>
        <taxon>Bacteria</taxon>
        <taxon>Bacillati</taxon>
        <taxon>Actinomycetota</taxon>
        <taxon>Actinomycetes</taxon>
        <taxon>Streptosporangiales</taxon>
        <taxon>Nocardiopsidaceae</taxon>
        <taxon>Nocardiopsis</taxon>
    </lineage>
</organism>
<sequence>MLFEIGTNGDRIPDVSSVHHIKGASIGWTYGYRTSSNSARAFRACILTSVQYKCSSTPNRTSWW</sequence>
<comment type="caution">
    <text evidence="1">The sequence shown here is derived from an EMBL/GenBank/DDBJ whole genome shotgun (WGS) entry which is preliminary data.</text>
</comment>
<dbReference type="Proteomes" id="UP001165685">
    <property type="component" value="Unassembled WGS sequence"/>
</dbReference>
<gene>
    <name evidence="1" type="ORF">O4U47_05995</name>
</gene>
<evidence type="ECO:0000313" key="2">
    <source>
        <dbReference type="Proteomes" id="UP001165685"/>
    </source>
</evidence>
<keyword evidence="2" id="KW-1185">Reference proteome</keyword>
<dbReference type="EMBL" id="JAQFWP010000007">
    <property type="protein sequence ID" value="MDA2804056.1"/>
    <property type="molecule type" value="Genomic_DNA"/>
</dbReference>
<proteinExistence type="predicted"/>
<protein>
    <submittedName>
        <fullName evidence="1">Uncharacterized protein</fullName>
    </submittedName>
</protein>
<name>A0ABT4THB9_9ACTN</name>
<reference evidence="1" key="1">
    <citation type="submission" date="2023-01" db="EMBL/GenBank/DDBJ databases">
        <title>Draft genome sequence of Nocardiopsis sp. LSu2-4 isolated from halophytes.</title>
        <authorList>
            <person name="Duangmal K."/>
            <person name="Chantavorakit T."/>
        </authorList>
    </citation>
    <scope>NUCLEOTIDE SEQUENCE</scope>
    <source>
        <strain evidence="1">LSu2-4</strain>
    </source>
</reference>